<dbReference type="Gene3D" id="1.20.1250.20">
    <property type="entry name" value="MFS general substrate transporter like domains"/>
    <property type="match status" value="1"/>
</dbReference>
<comment type="subcellular location">
    <subcellularLocation>
        <location evidence="1">Cell inner membrane</location>
        <topology evidence="1">Multi-pass membrane protein</topology>
    </subcellularLocation>
</comment>
<sequence length="143" mass="15476">MGALFIVACGLAILETAANPYATVLGSPETATQRLNFAQSFNGLAASLAPLIGGHFILSKEPLSDEKVDAMTESARNAYLLAETATVKMPYLILGIVILIVAVIFVFTKLPDIKDDQESAHRGFFHALKHKHLVWATAAQFFM</sequence>
<organism evidence="4 5">
    <name type="scientific">Niabella ginsengisoli</name>
    <dbReference type="NCBI Taxonomy" id="522298"/>
    <lineage>
        <taxon>Bacteria</taxon>
        <taxon>Pseudomonadati</taxon>
        <taxon>Bacteroidota</taxon>
        <taxon>Chitinophagia</taxon>
        <taxon>Chitinophagales</taxon>
        <taxon>Chitinophagaceae</taxon>
        <taxon>Niabella</taxon>
    </lineage>
</organism>
<comment type="caution">
    <text evidence="4">The sequence shown here is derived from an EMBL/GenBank/DDBJ whole genome shotgun (WGS) entry which is preliminary data.</text>
</comment>
<evidence type="ECO:0000256" key="2">
    <source>
        <dbReference type="ARBA" id="ARBA00022475"/>
    </source>
</evidence>
<evidence type="ECO:0008006" key="6">
    <source>
        <dbReference type="Google" id="ProtNLM"/>
    </source>
</evidence>
<evidence type="ECO:0000313" key="5">
    <source>
        <dbReference type="Proteomes" id="UP001202248"/>
    </source>
</evidence>
<dbReference type="InterPro" id="IPR036259">
    <property type="entry name" value="MFS_trans_sf"/>
</dbReference>
<keyword evidence="3" id="KW-1133">Transmembrane helix</keyword>
<feature type="transmembrane region" description="Helical" evidence="3">
    <location>
        <begin position="89"/>
        <end position="107"/>
    </location>
</feature>
<dbReference type="Proteomes" id="UP001202248">
    <property type="component" value="Unassembled WGS sequence"/>
</dbReference>
<keyword evidence="3" id="KW-0812">Transmembrane</keyword>
<protein>
    <recommendedName>
        <fullName evidence="6">MFS transporter</fullName>
    </recommendedName>
</protein>
<dbReference type="PANTHER" id="PTHR43702">
    <property type="entry name" value="L-FUCOSE-PROTON SYMPORTER"/>
    <property type="match status" value="1"/>
</dbReference>
<dbReference type="InterPro" id="IPR050375">
    <property type="entry name" value="MFS_TsgA-like"/>
</dbReference>
<evidence type="ECO:0000256" key="3">
    <source>
        <dbReference type="SAM" id="Phobius"/>
    </source>
</evidence>
<dbReference type="PANTHER" id="PTHR43702:SF3">
    <property type="entry name" value="PROTEIN TSGA"/>
    <property type="match status" value="1"/>
</dbReference>
<dbReference type="RefSeq" id="WP_240830837.1">
    <property type="nucleotide sequence ID" value="NZ_JAKWBL010000003.1"/>
</dbReference>
<dbReference type="SUPFAM" id="SSF103473">
    <property type="entry name" value="MFS general substrate transporter"/>
    <property type="match status" value="1"/>
</dbReference>
<reference evidence="4 5" key="1">
    <citation type="submission" date="2022-02" db="EMBL/GenBank/DDBJ databases">
        <authorList>
            <person name="Min J."/>
        </authorList>
    </citation>
    <scope>NUCLEOTIDE SEQUENCE [LARGE SCALE GENOMIC DNA]</scope>
    <source>
        <strain evidence="4 5">GR10-1</strain>
    </source>
</reference>
<dbReference type="EMBL" id="JAKWBL010000003">
    <property type="protein sequence ID" value="MCH5599161.1"/>
    <property type="molecule type" value="Genomic_DNA"/>
</dbReference>
<proteinExistence type="predicted"/>
<evidence type="ECO:0000256" key="1">
    <source>
        <dbReference type="ARBA" id="ARBA00004429"/>
    </source>
</evidence>
<gene>
    <name evidence="4" type="ORF">MKP09_15215</name>
</gene>
<accession>A0ABS9SLA1</accession>
<keyword evidence="5" id="KW-1185">Reference proteome</keyword>
<keyword evidence="3" id="KW-0472">Membrane</keyword>
<name>A0ABS9SLA1_9BACT</name>
<keyword evidence="2" id="KW-1003">Cell membrane</keyword>
<evidence type="ECO:0000313" key="4">
    <source>
        <dbReference type="EMBL" id="MCH5599161.1"/>
    </source>
</evidence>